<dbReference type="OrthoDB" id="1522603at2"/>
<dbReference type="Gene3D" id="3.40.50.620">
    <property type="entry name" value="HUPs"/>
    <property type="match status" value="2"/>
</dbReference>
<dbReference type="InterPro" id="IPR006016">
    <property type="entry name" value="UspA"/>
</dbReference>
<dbReference type="InterPro" id="IPR006015">
    <property type="entry name" value="Universal_stress_UspA"/>
</dbReference>
<comment type="similarity">
    <text evidence="1">Belongs to the universal stress protein A family.</text>
</comment>
<dbReference type="RefSeq" id="WP_073094094.1">
    <property type="nucleotide sequence ID" value="NZ_FRCY01000004.1"/>
</dbReference>
<dbReference type="PANTHER" id="PTHR46268">
    <property type="entry name" value="STRESS RESPONSE PROTEIN NHAX"/>
    <property type="match status" value="1"/>
</dbReference>
<dbReference type="EMBL" id="FRCY01000004">
    <property type="protein sequence ID" value="SHM91029.1"/>
    <property type="molecule type" value="Genomic_DNA"/>
</dbReference>
<accession>A0A1M7MKQ2</accession>
<protein>
    <submittedName>
        <fullName evidence="3">Nucleotide-binding universal stress protein, UspA family</fullName>
    </submittedName>
</protein>
<evidence type="ECO:0000313" key="4">
    <source>
        <dbReference type="Proteomes" id="UP000184513"/>
    </source>
</evidence>
<dbReference type="STRING" id="388280.SAMN04488057_104333"/>
<dbReference type="InterPro" id="IPR014729">
    <property type="entry name" value="Rossmann-like_a/b/a_fold"/>
</dbReference>
<evidence type="ECO:0000256" key="1">
    <source>
        <dbReference type="ARBA" id="ARBA00008791"/>
    </source>
</evidence>
<name>A0A1M7MKQ2_9BACT</name>
<sequence length="283" mass="31790">MKSILVPYDFSEEAENAFQFAQQLASKASCKLKLVHVIEIPTAQHFNTMGEINMEDNFIDKIYMVDLVEKRKDQFKKLEEAHAVKPYQFSTNLLFGNPYAGISSEITAVKADLVIMGSKGSSGLEELLIGSNTEKVVRHSKCPVITVKSPLNADDLNTIVFASDFSEDSKKVMKQLKDFQELLEAQIRLVKINTPNSFEKSKISFERINDFVKANKLENVQIDIYNADSEEEGIIEFADEVDADLIAMATHGRTGFLHLLSGSIAEDVVNSAKRPVWTMKFKK</sequence>
<evidence type="ECO:0000313" key="3">
    <source>
        <dbReference type="EMBL" id="SHM91029.1"/>
    </source>
</evidence>
<feature type="domain" description="UspA" evidence="2">
    <location>
        <begin position="1"/>
        <end position="148"/>
    </location>
</feature>
<dbReference type="SUPFAM" id="SSF52402">
    <property type="entry name" value="Adenine nucleotide alpha hydrolases-like"/>
    <property type="match status" value="2"/>
</dbReference>
<reference evidence="3 4" key="1">
    <citation type="submission" date="2016-11" db="EMBL/GenBank/DDBJ databases">
        <authorList>
            <person name="Jaros S."/>
            <person name="Januszkiewicz K."/>
            <person name="Wedrychowicz H."/>
        </authorList>
    </citation>
    <scope>NUCLEOTIDE SEQUENCE [LARGE SCALE GENOMIC DNA]</scope>
    <source>
        <strain evidence="3 4">CGMCC 1.6102</strain>
    </source>
</reference>
<proteinExistence type="inferred from homology"/>
<feature type="domain" description="UspA" evidence="2">
    <location>
        <begin position="158"/>
        <end position="278"/>
    </location>
</feature>
<dbReference type="Proteomes" id="UP000184513">
    <property type="component" value="Unassembled WGS sequence"/>
</dbReference>
<evidence type="ECO:0000259" key="2">
    <source>
        <dbReference type="Pfam" id="PF00582"/>
    </source>
</evidence>
<dbReference type="AlphaFoldDB" id="A0A1M7MKQ2"/>
<keyword evidence="4" id="KW-1185">Reference proteome</keyword>
<dbReference type="PRINTS" id="PR01438">
    <property type="entry name" value="UNVRSLSTRESS"/>
</dbReference>
<dbReference type="PANTHER" id="PTHR46268:SF6">
    <property type="entry name" value="UNIVERSAL STRESS PROTEIN UP12"/>
    <property type="match status" value="1"/>
</dbReference>
<dbReference type="CDD" id="cd00293">
    <property type="entry name" value="USP-like"/>
    <property type="match status" value="2"/>
</dbReference>
<organism evidence="3 4">
    <name type="scientific">Cyclobacterium lianum</name>
    <dbReference type="NCBI Taxonomy" id="388280"/>
    <lineage>
        <taxon>Bacteria</taxon>
        <taxon>Pseudomonadati</taxon>
        <taxon>Bacteroidota</taxon>
        <taxon>Cytophagia</taxon>
        <taxon>Cytophagales</taxon>
        <taxon>Cyclobacteriaceae</taxon>
        <taxon>Cyclobacterium</taxon>
    </lineage>
</organism>
<dbReference type="Pfam" id="PF00582">
    <property type="entry name" value="Usp"/>
    <property type="match status" value="2"/>
</dbReference>
<gene>
    <name evidence="3" type="ORF">SAMN04488057_104333</name>
</gene>